<name>A0A1V4B260_9PAST</name>
<evidence type="ECO:0000313" key="1">
    <source>
        <dbReference type="EMBL" id="STO60132.1"/>
    </source>
</evidence>
<gene>
    <name evidence="1" type="ORF">NCTC1659_01404</name>
</gene>
<evidence type="ECO:0000313" key="2">
    <source>
        <dbReference type="Proteomes" id="UP000254329"/>
    </source>
</evidence>
<keyword evidence="2" id="KW-1185">Reference proteome</keyword>
<dbReference type="Proteomes" id="UP000254329">
    <property type="component" value="Unassembled WGS sequence"/>
</dbReference>
<dbReference type="EMBL" id="UGHF01000001">
    <property type="protein sequence ID" value="STO60132.1"/>
    <property type="molecule type" value="Genomic_DNA"/>
</dbReference>
<organism evidence="1 2">
    <name type="scientific">Canicola haemoglobinophilus</name>
    <dbReference type="NCBI Taxonomy" id="733"/>
    <lineage>
        <taxon>Bacteria</taxon>
        <taxon>Pseudomonadati</taxon>
        <taxon>Pseudomonadota</taxon>
        <taxon>Gammaproteobacteria</taxon>
        <taxon>Pasteurellales</taxon>
        <taxon>Pasteurellaceae</taxon>
        <taxon>Canicola</taxon>
    </lineage>
</organism>
<dbReference type="RefSeq" id="WP_078218146.1">
    <property type="nucleotide sequence ID" value="NZ_MUXZ01000009.1"/>
</dbReference>
<reference evidence="1 2" key="1">
    <citation type="submission" date="2018-06" db="EMBL/GenBank/DDBJ databases">
        <authorList>
            <consortium name="Pathogen Informatics"/>
            <person name="Doyle S."/>
        </authorList>
    </citation>
    <scope>NUCLEOTIDE SEQUENCE [LARGE SCALE GENOMIC DNA]</scope>
    <source>
        <strain evidence="1 2">NCTC1659</strain>
    </source>
</reference>
<dbReference type="STRING" id="733.B0186_04205"/>
<accession>A0A1V4B260</accession>
<dbReference type="AlphaFoldDB" id="A0A1V4B260"/>
<sequence length="111" mass="12724">MNLINQSGRLRNSRFKQQIEVRRQSQILSMTAIVIPTNPSDVLLLPESERYLPSLKLFTNEPLERGDLVQYKGIDYCIKILANWSDYGYSHQIGVRHLPTAKSDSQGFTIT</sequence>
<proteinExistence type="predicted"/>
<protein>
    <submittedName>
        <fullName evidence="1">Uncharacterized protein</fullName>
    </submittedName>
</protein>